<dbReference type="VEuPathDB" id="FungiDB:PC9H_009142"/>
<dbReference type="InterPro" id="IPR016024">
    <property type="entry name" value="ARM-type_fold"/>
</dbReference>
<proteinExistence type="predicted"/>
<keyword evidence="2" id="KW-1185">Reference proteome</keyword>
<dbReference type="Proteomes" id="UP000623687">
    <property type="component" value="Unassembled WGS sequence"/>
</dbReference>
<dbReference type="Gene3D" id="1.25.10.10">
    <property type="entry name" value="Leucine-rich Repeat Variant"/>
    <property type="match status" value="1"/>
</dbReference>
<gene>
    <name evidence="1" type="ORF">PC9H_009142</name>
</gene>
<name>A0A8H6ZQ55_PLEOS</name>
<comment type="caution">
    <text evidence="1">The sequence shown here is derived from an EMBL/GenBank/DDBJ whole genome shotgun (WGS) entry which is preliminary data.</text>
</comment>
<dbReference type="SUPFAM" id="SSF48371">
    <property type="entry name" value="ARM repeat"/>
    <property type="match status" value="1"/>
</dbReference>
<reference evidence="1" key="1">
    <citation type="submission" date="2019-07" db="EMBL/GenBank/DDBJ databases">
        <authorList>
            <person name="Palmer J.M."/>
        </authorList>
    </citation>
    <scope>NUCLEOTIDE SEQUENCE</scope>
    <source>
        <strain evidence="1">PC9</strain>
    </source>
</reference>
<evidence type="ECO:0000313" key="1">
    <source>
        <dbReference type="EMBL" id="KAF7426773.1"/>
    </source>
</evidence>
<dbReference type="GeneID" id="59378960"/>
<sequence length="193" mass="20908">MYESEDDNPAFVEGHLDTVCNIAIQILEQKAFCQQYPDQDGAEEAPEDQAEYDSVLISSAGYLVAALVNALGTDIAQAFEKFFLLIAKYYLSATSEAEVLSNAAFAAGLLIESSDIDLSQQHLHLLGALRPLFVLAPDAPAGKLNARDNAAGAIGRTIIRNTAAIPLGQVLPVFIDALPLKNDYLENRPVFRR</sequence>
<protein>
    <submittedName>
        <fullName evidence="1">Uncharacterized protein</fullName>
    </submittedName>
</protein>
<dbReference type="EMBL" id="JACETU010000006">
    <property type="protein sequence ID" value="KAF7426773.1"/>
    <property type="molecule type" value="Genomic_DNA"/>
</dbReference>
<organism evidence="1 2">
    <name type="scientific">Pleurotus ostreatus</name>
    <name type="common">Oyster mushroom</name>
    <name type="synonym">White-rot fungus</name>
    <dbReference type="NCBI Taxonomy" id="5322"/>
    <lineage>
        <taxon>Eukaryota</taxon>
        <taxon>Fungi</taxon>
        <taxon>Dikarya</taxon>
        <taxon>Basidiomycota</taxon>
        <taxon>Agaricomycotina</taxon>
        <taxon>Agaricomycetes</taxon>
        <taxon>Agaricomycetidae</taxon>
        <taxon>Agaricales</taxon>
        <taxon>Pleurotineae</taxon>
        <taxon>Pleurotaceae</taxon>
        <taxon>Pleurotus</taxon>
    </lineage>
</organism>
<dbReference type="RefSeq" id="XP_036630077.1">
    <property type="nucleotide sequence ID" value="XM_036778649.1"/>
</dbReference>
<evidence type="ECO:0000313" key="2">
    <source>
        <dbReference type="Proteomes" id="UP000623687"/>
    </source>
</evidence>
<accession>A0A8H6ZQ55</accession>
<dbReference type="InterPro" id="IPR011989">
    <property type="entry name" value="ARM-like"/>
</dbReference>
<dbReference type="AlphaFoldDB" id="A0A8H6ZQ55"/>
<dbReference type="OrthoDB" id="7862313at2759"/>